<evidence type="ECO:0000256" key="1">
    <source>
        <dbReference type="SAM" id="MobiDB-lite"/>
    </source>
</evidence>
<dbReference type="Proteomes" id="UP000635477">
    <property type="component" value="Unassembled WGS sequence"/>
</dbReference>
<dbReference type="EMBL" id="JABEYC010000424">
    <property type="protein sequence ID" value="KAF4977653.1"/>
    <property type="molecule type" value="Genomic_DNA"/>
</dbReference>
<gene>
    <name evidence="2" type="ORF">FZEAL_5843</name>
</gene>
<proteinExistence type="predicted"/>
<sequence length="135" mass="14667">MTASIKTPRPQAPVVLHAEQFAWFSPASLIGLVSADVWLNAGFQISYQGAPRSQLLVEAPDCAAGTWPAIRSSWHVEIATFHARRTEHNSPTDIIRPQARVGSSSRKRTTQTNKDPPERVSSGSVGRGVDDGHNN</sequence>
<organism evidence="2 3">
    <name type="scientific">Fusarium zealandicum</name>
    <dbReference type="NCBI Taxonomy" id="1053134"/>
    <lineage>
        <taxon>Eukaryota</taxon>
        <taxon>Fungi</taxon>
        <taxon>Dikarya</taxon>
        <taxon>Ascomycota</taxon>
        <taxon>Pezizomycotina</taxon>
        <taxon>Sordariomycetes</taxon>
        <taxon>Hypocreomycetidae</taxon>
        <taxon>Hypocreales</taxon>
        <taxon>Nectriaceae</taxon>
        <taxon>Fusarium</taxon>
        <taxon>Fusarium staphyleae species complex</taxon>
    </lineage>
</organism>
<evidence type="ECO:0000313" key="3">
    <source>
        <dbReference type="Proteomes" id="UP000635477"/>
    </source>
</evidence>
<evidence type="ECO:0000313" key="2">
    <source>
        <dbReference type="EMBL" id="KAF4977653.1"/>
    </source>
</evidence>
<name>A0A8H4XKG3_9HYPO</name>
<comment type="caution">
    <text evidence="2">The sequence shown here is derived from an EMBL/GenBank/DDBJ whole genome shotgun (WGS) entry which is preliminary data.</text>
</comment>
<reference evidence="2" key="2">
    <citation type="submission" date="2020-05" db="EMBL/GenBank/DDBJ databases">
        <authorList>
            <person name="Kim H.-S."/>
            <person name="Proctor R.H."/>
            <person name="Brown D.W."/>
        </authorList>
    </citation>
    <scope>NUCLEOTIDE SEQUENCE</scope>
    <source>
        <strain evidence="2">NRRL 22465</strain>
    </source>
</reference>
<keyword evidence="3" id="KW-1185">Reference proteome</keyword>
<dbReference type="AlphaFoldDB" id="A0A8H4XKG3"/>
<feature type="region of interest" description="Disordered" evidence="1">
    <location>
        <begin position="85"/>
        <end position="135"/>
    </location>
</feature>
<accession>A0A8H4XKG3</accession>
<reference evidence="2" key="1">
    <citation type="journal article" date="2020" name="BMC Genomics">
        <title>Correction to: Identification and distribution of gene clusters required for synthesis of sphingolipid metabolism inhibitors in diverse species of the filamentous fungus Fusarium.</title>
        <authorList>
            <person name="Kim H.S."/>
            <person name="Lohmar J.M."/>
            <person name="Busman M."/>
            <person name="Brown D.W."/>
            <person name="Naumann T.A."/>
            <person name="Divon H.H."/>
            <person name="Lysoe E."/>
            <person name="Uhlig S."/>
            <person name="Proctor R.H."/>
        </authorList>
    </citation>
    <scope>NUCLEOTIDE SEQUENCE</scope>
    <source>
        <strain evidence="2">NRRL 22465</strain>
    </source>
</reference>
<protein>
    <submittedName>
        <fullName evidence="2">Uncharacterized protein</fullName>
    </submittedName>
</protein>